<dbReference type="GO" id="GO:0035825">
    <property type="term" value="P:homologous recombination"/>
    <property type="evidence" value="ECO:0007669"/>
    <property type="project" value="UniProtKB-ARBA"/>
</dbReference>
<dbReference type="PANTHER" id="PTHR12663:SF3">
    <property type="entry name" value="SISTER CHROMATID COHESION PROTEIN PDS5 HOMOLOG C"/>
    <property type="match status" value="1"/>
</dbReference>
<keyword evidence="7" id="KW-0234">DNA repair</keyword>
<dbReference type="FunFam" id="2.30.30.140:FF:000033">
    <property type="entry name" value="Binding protein"/>
    <property type="match status" value="1"/>
</dbReference>
<sequence>MTSAQKELEDRLQEVGNQLASPPSAIDELLPLLDQTESFLARVEQSPSESMSNALHPAMKALVAKEFLGHSDTDVKVAVASCISEITRITAPDAPYDDDLMKEVFQKIVGSFEKLDDISSRSYSKRVSILETVAKVRSCVVMLDLECDALILEMFRHFLCTIREFLSNFSKNPHFMLSMHCLAVYVSAVLILFPPNHSENVFNSMETIMTLVLEESEDISTELLTCLLDTVKKDNKEISPIARRLGEKVMSNCTMKLKPYMKGLLNSMSASLSQFSKIVGSICHENSDGMEQKDANVSGEGSAKMEQEVGCAEEVGTAADKSPKSVMSNGTVQIGNGESVVEPASPKQRPGRSHRNGQSKSTSAANRADADNLESFPAKPESSSDLNTRKIRGRATDNSRIDSDKEAPALPSRRKDRGKEADTAQFDGSSGKVADLAKMKDEILPHSGSDNGTGGVASPDHSESPDATQPRRGRPSGSRISSKRGGGHGQHEALPLKDVDSKKELEGSGDSEGKSSRRSSRKHPRNVDDGETPTTVTSDSETKPQRQTSKKTSTRRVTNGDSSRKQLKFNVKQKKAENDVAREVKLKGSGTPAQSTVLDENLVGSRIKVWWPDDKAFYDGVVDSFDPVSKKHKILYDDGDIEVLLLKNERWKLVRIDEGLAKDISSPDASSELRRDKKANTSSSSVSKHSKMETPVKSDVLSSSVAKRKGRPRGGMINPGKLSSDYSPKISGKSKEDASKHDDDIPKTGSRIKKDTGSKSKDDTLKTGDKSTDETSKTDSKSRDDTQKAGSKSRVDVPKSSRKLKSEDDMISTGGRAKKEAVRGKSSEETLRSGRKFKGESRANGTSEKGKSKAEEIETYSGKVQSDSVKVQESEASTGKKRKRKGQS</sequence>
<keyword evidence="6" id="KW-0498">Mitosis</keyword>
<feature type="compositionally biased region" description="Basic and acidic residues" evidence="11">
    <location>
        <begin position="489"/>
        <end position="515"/>
    </location>
</feature>
<feature type="compositionally biased region" description="Basic and acidic residues" evidence="11">
    <location>
        <begin position="733"/>
        <end position="808"/>
    </location>
</feature>
<keyword evidence="4" id="KW-0677">Repeat</keyword>
<gene>
    <name evidence="12" type="ORF">COCNU_11G011990</name>
</gene>
<feature type="compositionally biased region" description="Polar residues" evidence="11">
    <location>
        <begin position="532"/>
        <end position="547"/>
    </location>
</feature>
<dbReference type="SUPFAM" id="SSF48371">
    <property type="entry name" value="ARM repeat"/>
    <property type="match status" value="1"/>
</dbReference>
<feature type="compositionally biased region" description="Basic and acidic residues" evidence="11">
    <location>
        <begin position="394"/>
        <end position="407"/>
    </location>
</feature>
<comment type="caution">
    <text evidence="12">The sequence shown here is derived from an EMBL/GenBank/DDBJ whole genome shotgun (WGS) entry which is preliminary data.</text>
</comment>
<dbReference type="Gene3D" id="2.30.30.140">
    <property type="match status" value="1"/>
</dbReference>
<feature type="compositionally biased region" description="Basic and acidic residues" evidence="11">
    <location>
        <begin position="574"/>
        <end position="586"/>
    </location>
</feature>
<feature type="compositionally biased region" description="Basic and acidic residues" evidence="11">
    <location>
        <begin position="435"/>
        <end position="444"/>
    </location>
</feature>
<evidence type="ECO:0000256" key="5">
    <source>
        <dbReference type="ARBA" id="ARBA00022763"/>
    </source>
</evidence>
<keyword evidence="9" id="KW-0131">Cell cycle</keyword>
<dbReference type="GO" id="GO:0009556">
    <property type="term" value="P:microsporogenesis"/>
    <property type="evidence" value="ECO:0007669"/>
    <property type="project" value="UniProtKB-ARBA"/>
</dbReference>
<dbReference type="GO" id="GO:0007064">
    <property type="term" value="P:mitotic sister chromatid cohesion"/>
    <property type="evidence" value="ECO:0007669"/>
    <property type="project" value="InterPro"/>
</dbReference>
<evidence type="ECO:0000256" key="6">
    <source>
        <dbReference type="ARBA" id="ARBA00022776"/>
    </source>
</evidence>
<keyword evidence="8" id="KW-0539">Nucleus</keyword>
<evidence type="ECO:0000256" key="4">
    <source>
        <dbReference type="ARBA" id="ARBA00022737"/>
    </source>
</evidence>
<protein>
    <submittedName>
        <fullName evidence="12">Putative abhydrolase domain-containing protein</fullName>
    </submittedName>
</protein>
<evidence type="ECO:0000313" key="13">
    <source>
        <dbReference type="Proteomes" id="UP000797356"/>
    </source>
</evidence>
<reference evidence="12" key="1">
    <citation type="journal article" date="2017" name="Gigascience">
        <title>The genome draft of coconut (Cocos nucifera).</title>
        <authorList>
            <person name="Xiao Y."/>
            <person name="Xu P."/>
            <person name="Fan H."/>
            <person name="Baudouin L."/>
            <person name="Xia W."/>
            <person name="Bocs S."/>
            <person name="Xu J."/>
            <person name="Li Q."/>
            <person name="Guo A."/>
            <person name="Zhou L."/>
            <person name="Li J."/>
            <person name="Wu Y."/>
            <person name="Ma Z."/>
            <person name="Armero A."/>
            <person name="Issali A.E."/>
            <person name="Liu N."/>
            <person name="Peng M."/>
            <person name="Yang Y."/>
        </authorList>
    </citation>
    <scope>NUCLEOTIDE SEQUENCE</scope>
    <source>
        <tissue evidence="12">Spear leaf of Hainan Tall coconut</tissue>
    </source>
</reference>
<dbReference type="GO" id="GO:0006281">
    <property type="term" value="P:DNA repair"/>
    <property type="evidence" value="ECO:0007669"/>
    <property type="project" value="UniProtKB-KW"/>
</dbReference>
<feature type="region of interest" description="Disordered" evidence="11">
    <location>
        <begin position="289"/>
        <end position="595"/>
    </location>
</feature>
<dbReference type="GO" id="GO:0005634">
    <property type="term" value="C:nucleus"/>
    <property type="evidence" value="ECO:0007669"/>
    <property type="project" value="UniProtKB-SubCell"/>
</dbReference>
<reference evidence="12" key="2">
    <citation type="submission" date="2019-07" db="EMBL/GenBank/DDBJ databases">
        <authorList>
            <person name="Yang Y."/>
            <person name="Bocs S."/>
            <person name="Baudouin L."/>
        </authorList>
    </citation>
    <scope>NUCLEOTIDE SEQUENCE</scope>
    <source>
        <tissue evidence="12">Spear leaf of Hainan Tall coconut</tissue>
    </source>
</reference>
<comment type="function">
    <text evidence="10">Cohesin cofactor dispensable during the meiotic division but playing an important role in DNA repair by homologous recombination (HR) probably by helping SMC5/SMC6 complex. Regulator of sister chromatid cohesion in mitosis which may stabilize cohesin complex association with chromatin. May couple sister chromatid cohesion during mitosis to DNA replication. Cohesion ensures that chromosome partitioning is accurate in both meiotic and mitotic cells and plays an important role in DNA repair.</text>
</comment>
<evidence type="ECO:0000256" key="2">
    <source>
        <dbReference type="ARBA" id="ARBA00006254"/>
    </source>
</evidence>
<keyword evidence="13" id="KW-1185">Reference proteome</keyword>
<dbReference type="SUPFAM" id="SSF63748">
    <property type="entry name" value="Tudor/PWWP/MBT"/>
    <property type="match status" value="1"/>
</dbReference>
<evidence type="ECO:0000256" key="9">
    <source>
        <dbReference type="ARBA" id="ARBA00023306"/>
    </source>
</evidence>
<feature type="compositionally biased region" description="Basic residues" evidence="11">
    <location>
        <begin position="879"/>
        <end position="888"/>
    </location>
</feature>
<evidence type="ECO:0000256" key="11">
    <source>
        <dbReference type="SAM" id="MobiDB-lite"/>
    </source>
</evidence>
<keyword evidence="5" id="KW-0227">DNA damage</keyword>
<dbReference type="Pfam" id="PF20168">
    <property type="entry name" value="PDS5"/>
    <property type="match status" value="1"/>
</dbReference>
<dbReference type="InterPro" id="IPR016024">
    <property type="entry name" value="ARM-type_fold"/>
</dbReference>
<dbReference type="CDD" id="cd20404">
    <property type="entry name" value="Tudor_Agenet_AtEML-like"/>
    <property type="match status" value="1"/>
</dbReference>
<feature type="compositionally biased region" description="Polar residues" evidence="11">
    <location>
        <begin position="325"/>
        <end position="336"/>
    </location>
</feature>
<dbReference type="EMBL" id="CM017882">
    <property type="protein sequence ID" value="KAG1364372.1"/>
    <property type="molecule type" value="Genomic_DNA"/>
</dbReference>
<dbReference type="InterPro" id="IPR039776">
    <property type="entry name" value="Pds5"/>
</dbReference>
<proteinExistence type="inferred from homology"/>
<accession>A0A8K0NA09</accession>
<name>A0A8K0NA09_COCNU</name>
<dbReference type="AlphaFoldDB" id="A0A8K0NA09"/>
<feature type="compositionally biased region" description="Basic and acidic residues" evidence="11">
    <location>
        <begin position="817"/>
        <end position="841"/>
    </location>
</feature>
<dbReference type="GO" id="GO:0000785">
    <property type="term" value="C:chromatin"/>
    <property type="evidence" value="ECO:0007669"/>
    <property type="project" value="TreeGrafter"/>
</dbReference>
<evidence type="ECO:0000256" key="1">
    <source>
        <dbReference type="ARBA" id="ARBA00004123"/>
    </source>
</evidence>
<keyword evidence="3" id="KW-0132">Cell division</keyword>
<organism evidence="12 13">
    <name type="scientific">Cocos nucifera</name>
    <name type="common">Coconut palm</name>
    <dbReference type="NCBI Taxonomy" id="13894"/>
    <lineage>
        <taxon>Eukaryota</taxon>
        <taxon>Viridiplantae</taxon>
        <taxon>Streptophyta</taxon>
        <taxon>Embryophyta</taxon>
        <taxon>Tracheophyta</taxon>
        <taxon>Spermatophyta</taxon>
        <taxon>Magnoliopsida</taxon>
        <taxon>Liliopsida</taxon>
        <taxon>Arecaceae</taxon>
        <taxon>Arecoideae</taxon>
        <taxon>Cocoseae</taxon>
        <taxon>Attaleinae</taxon>
        <taxon>Cocos</taxon>
    </lineage>
</organism>
<dbReference type="PANTHER" id="PTHR12663">
    <property type="entry name" value="ANDROGEN INDUCED INHIBITOR OF PROLIFERATION AS3 / PDS5-RELATED"/>
    <property type="match status" value="1"/>
</dbReference>
<comment type="subcellular location">
    <subcellularLocation>
        <location evidence="1">Nucleus</location>
    </subcellularLocation>
</comment>
<dbReference type="OrthoDB" id="200660at2759"/>
<dbReference type="GO" id="GO:0051301">
    <property type="term" value="P:cell division"/>
    <property type="evidence" value="ECO:0007669"/>
    <property type="project" value="UniProtKB-KW"/>
</dbReference>
<evidence type="ECO:0000313" key="12">
    <source>
        <dbReference type="EMBL" id="KAG1364372.1"/>
    </source>
</evidence>
<comment type="similarity">
    <text evidence="2">Belongs to the PDS5 family.</text>
</comment>
<evidence type="ECO:0000256" key="7">
    <source>
        <dbReference type="ARBA" id="ARBA00023204"/>
    </source>
</evidence>
<evidence type="ECO:0000256" key="10">
    <source>
        <dbReference type="ARBA" id="ARBA00058864"/>
    </source>
</evidence>
<feature type="region of interest" description="Disordered" evidence="11">
    <location>
        <begin position="664"/>
        <end position="888"/>
    </location>
</feature>
<feature type="compositionally biased region" description="Polar residues" evidence="11">
    <location>
        <begin position="862"/>
        <end position="877"/>
    </location>
</feature>
<evidence type="ECO:0000256" key="3">
    <source>
        <dbReference type="ARBA" id="ARBA00022618"/>
    </source>
</evidence>
<evidence type="ECO:0000256" key="8">
    <source>
        <dbReference type="ARBA" id="ARBA00023242"/>
    </source>
</evidence>
<dbReference type="Proteomes" id="UP000797356">
    <property type="component" value="Chromosome 11"/>
</dbReference>